<gene>
    <name evidence="5" type="ORF">PGSY75_1409100</name>
</gene>
<feature type="compositionally biased region" description="Basic and acidic residues" evidence="2">
    <location>
        <begin position="153"/>
        <end position="169"/>
    </location>
</feature>
<dbReference type="GO" id="GO:0016491">
    <property type="term" value="F:oxidoreductase activity"/>
    <property type="evidence" value="ECO:0007669"/>
    <property type="project" value="UniProtKB-KW"/>
</dbReference>
<feature type="compositionally biased region" description="Basic and acidic residues" evidence="2">
    <location>
        <begin position="324"/>
        <end position="348"/>
    </location>
</feature>
<dbReference type="KEGG" id="pgab:PGSY75_1409100"/>
<feature type="compositionally biased region" description="Acidic residues" evidence="2">
    <location>
        <begin position="349"/>
        <end position="372"/>
    </location>
</feature>
<dbReference type="InterPro" id="IPR036812">
    <property type="entry name" value="NAD(P)_OxRdtase_dom_sf"/>
</dbReference>
<sequence length="1168" mass="138215">MKYKNRLFVILFITFYSTYICNILCVLLKEPSYYNVTHVPNFKSIKNFKNIYKKYNINNELNLSIYKNKNKTKKRKSSFYFITNNYILHFTPTRYNKNIIKYKDFSTPNSKKDYQIYNLNKNKQKLYSNDREKEQDKKKSTSKNKTKTRKTQQNKDDKSLISTEKETSKSKSTLRKNKNNSKEVNLTIQEKNEENKEIKEAQIKNKRTYKKKKTESIQNSDKIEDTDKNKNTAKSEETAKNKKTAKSEETAKNKKIAKSEETAKNKKTVKSKETAKNKKTAKSEETYNEKKKPTLRKKINESEETLNLHHPINTNIEDQNGKATTDEKNKKIKEQEIELAELIKHERDYGDEDDEEENLEQYYDDLQNDNDTQDVSASKKEEEEEKRKQMKSIQEEKEKLERQKKIDFIKKVEHLLEEDEKNHVLYEKRPDIDKLKFGDKPPPGSEDLINTILKNVNEDNNKNQIDKIEEMNKLKKKHLFYELYRISNSSSFKAHKIYTHPDLIYGMKYRKLGESNLCVSELCIGTNMYENDNFISKDDVNVLLNMAFYEYGINFFDICEYDPFPFDPDSYRKSKNRNMNLFLKDKKRENVIINLRMCSSRNVNKLEYGDYYLSWIMEGLKDDTPTFYNIEERLDKILKNLNTNYVDILTIDIPERYIPNNQKGEDTYIWGYENLNAEQNKNSISIEEQFDILEKLILKGKVRHIAVSNESVWGIYQWCNLAKKKKKNYMKIVCVQNLYNLLHKNEVESSGLVEMILKENYNVPLVPYGLLAGGILTGKYLDPERYHTMGPEKVLGDDQLDHDLNEARGNIPEDYGYLSYGPKNGRCNKYPHLYKSHRCVWAQDATGEYLKLARSHGMSLSQLSLSYVYSRPFVGSSIIGPRTLGQLKDSIFALNYPMYQHTEWDIHEIFLRYRGCTMDGNTILNSLDDPNKTSQNVFYKTANIPILSGGTYWKNYPLPHIMKRYEYTDLKEEQDRIKSTFGLNDEPNDANFISSRMWVEREKRKGEYFAVKESNIFKWNKFKIYKGAYTKLSEKEKQVYDTSDFHFTFKNNTISVTPTDEEIKNFYDNEKKIKKIITQNINDHQELFQYKEELGQDLPAPFNNLDIDLIYKQLLNRHNINPLDKKELDSIYEYIKLTPSELETEDFWYIYKYNPFDTSFAFRTGTEP</sequence>
<feature type="domain" description="NADP-dependent oxidoreductase" evidence="4">
    <location>
        <begin position="521"/>
        <end position="907"/>
    </location>
</feature>
<accession>A0A151L9S5</accession>
<dbReference type="PANTHER" id="PTHR43364:SF4">
    <property type="entry name" value="NAD(P)-LINKED OXIDOREDUCTASE SUPERFAMILY PROTEIN"/>
    <property type="match status" value="1"/>
</dbReference>
<dbReference type="Pfam" id="PF00248">
    <property type="entry name" value="Aldo_ket_red"/>
    <property type="match status" value="1"/>
</dbReference>
<protein>
    <submittedName>
        <fullName evidence="5">Putative aldo-keto reductase</fullName>
    </submittedName>
</protein>
<dbReference type="RefSeq" id="XP_018639168.1">
    <property type="nucleotide sequence ID" value="XM_018787796.1"/>
</dbReference>
<evidence type="ECO:0000256" key="3">
    <source>
        <dbReference type="SAM" id="Phobius"/>
    </source>
</evidence>
<name>A0A151L9S5_9APIC</name>
<dbReference type="AlphaFoldDB" id="A0A151L9S5"/>
<feature type="compositionally biased region" description="Basic residues" evidence="2">
    <location>
        <begin position="140"/>
        <end position="152"/>
    </location>
</feature>
<evidence type="ECO:0000256" key="2">
    <source>
        <dbReference type="SAM" id="MobiDB-lite"/>
    </source>
</evidence>
<dbReference type="VEuPathDB" id="PlasmoDB:PGSY75_1409100"/>
<dbReference type="InterPro" id="IPR023210">
    <property type="entry name" value="NADP_OxRdtase_dom"/>
</dbReference>
<feature type="compositionally biased region" description="Basic and acidic residues" evidence="2">
    <location>
        <begin position="221"/>
        <end position="292"/>
    </location>
</feature>
<feature type="compositionally biased region" description="Polar residues" evidence="2">
    <location>
        <begin position="312"/>
        <end position="323"/>
    </location>
</feature>
<evidence type="ECO:0000313" key="6">
    <source>
        <dbReference type="Proteomes" id="UP000076004"/>
    </source>
</evidence>
<keyword evidence="3" id="KW-0472">Membrane</keyword>
<feature type="compositionally biased region" description="Basic and acidic residues" evidence="2">
    <location>
        <begin position="377"/>
        <end position="397"/>
    </location>
</feature>
<evidence type="ECO:0000259" key="4">
    <source>
        <dbReference type="Pfam" id="PF00248"/>
    </source>
</evidence>
<dbReference type="VEuPathDB" id="PlasmoDB:PGABG01_1407500"/>
<evidence type="ECO:0000256" key="1">
    <source>
        <dbReference type="ARBA" id="ARBA00023002"/>
    </source>
</evidence>
<dbReference type="Proteomes" id="UP000076004">
    <property type="component" value="Chromosome 14"/>
</dbReference>
<comment type="caution">
    <text evidence="5">The sequence shown here is derived from an EMBL/GenBank/DDBJ whole genome shotgun (WGS) entry which is preliminary data.</text>
</comment>
<dbReference type="Gene3D" id="3.20.20.100">
    <property type="entry name" value="NADP-dependent oxidoreductase domain"/>
    <property type="match status" value="1"/>
</dbReference>
<dbReference type="InterPro" id="IPR050523">
    <property type="entry name" value="AKR_Detox_Biosynth"/>
</dbReference>
<proteinExistence type="predicted"/>
<feature type="region of interest" description="Disordered" evidence="2">
    <location>
        <begin position="120"/>
        <end position="189"/>
    </location>
</feature>
<feature type="region of interest" description="Disordered" evidence="2">
    <location>
        <begin position="207"/>
        <end position="397"/>
    </location>
</feature>
<dbReference type="PANTHER" id="PTHR43364">
    <property type="entry name" value="NADH-SPECIFIC METHYLGLYOXAL REDUCTASE-RELATED"/>
    <property type="match status" value="1"/>
</dbReference>
<reference evidence="5 6" key="1">
    <citation type="journal article" date="2016" name="Nat. Commun.">
        <title>Genomes of cryptic chimpanzee Plasmodium species reveal key evolutionary events leading to human malaria.</title>
        <authorList>
            <person name="Sundararaman S.A."/>
            <person name="Plenderleith L.J."/>
            <person name="Liu W."/>
            <person name="Loy D.E."/>
            <person name="Learn G.H."/>
            <person name="Li Y."/>
            <person name="Shaw K.S."/>
            <person name="Ayouba A."/>
            <person name="Peeters M."/>
            <person name="Speede S."/>
            <person name="Shaw G.M."/>
            <person name="Bushman F.D."/>
            <person name="Brisson D."/>
            <person name="Rayner J.C."/>
            <person name="Sharp P.M."/>
            <person name="Hahn B.H."/>
        </authorList>
    </citation>
    <scope>NUCLEOTIDE SEQUENCE [LARGE SCALE GENOMIC DNA]</scope>
    <source>
        <strain evidence="5 6">SY75</strain>
    </source>
</reference>
<keyword evidence="1" id="KW-0560">Oxidoreductase</keyword>
<keyword evidence="3" id="KW-1133">Transmembrane helix</keyword>
<keyword evidence="3" id="KW-0812">Transmembrane</keyword>
<dbReference type="GeneID" id="29778390"/>
<organism evidence="5 6">
    <name type="scientific">Plasmodium gaboni</name>
    <dbReference type="NCBI Taxonomy" id="647221"/>
    <lineage>
        <taxon>Eukaryota</taxon>
        <taxon>Sar</taxon>
        <taxon>Alveolata</taxon>
        <taxon>Apicomplexa</taxon>
        <taxon>Aconoidasida</taxon>
        <taxon>Haemosporida</taxon>
        <taxon>Plasmodiidae</taxon>
        <taxon>Plasmodium</taxon>
        <taxon>Plasmodium (Laverania)</taxon>
    </lineage>
</organism>
<feature type="transmembrane region" description="Helical" evidence="3">
    <location>
        <begin position="7"/>
        <end position="29"/>
    </location>
</feature>
<dbReference type="SUPFAM" id="SSF51430">
    <property type="entry name" value="NAD(P)-linked oxidoreductase"/>
    <property type="match status" value="1"/>
</dbReference>
<dbReference type="EMBL" id="LVLB01000015">
    <property type="protein sequence ID" value="KYN95702.1"/>
    <property type="molecule type" value="Genomic_DNA"/>
</dbReference>
<evidence type="ECO:0000313" key="5">
    <source>
        <dbReference type="EMBL" id="KYN95702.1"/>
    </source>
</evidence>
<feature type="compositionally biased region" description="Basic and acidic residues" evidence="2">
    <location>
        <begin position="128"/>
        <end position="139"/>
    </location>
</feature>